<dbReference type="InterPro" id="IPR008007">
    <property type="entry name" value="Peptidase_M42"/>
</dbReference>
<organism evidence="9 10">
    <name type="scientific">Exobacillus caeni</name>
    <dbReference type="NCBI Taxonomy" id="2574798"/>
    <lineage>
        <taxon>Bacteria</taxon>
        <taxon>Bacillati</taxon>
        <taxon>Bacillota</taxon>
        <taxon>Bacilli</taxon>
        <taxon>Bacillales</taxon>
        <taxon>Guptibacillaceae</taxon>
        <taxon>Exobacillus</taxon>
    </lineage>
</organism>
<evidence type="ECO:0000313" key="9">
    <source>
        <dbReference type="EMBL" id="TLS36777.1"/>
    </source>
</evidence>
<proteinExistence type="inferred from homology"/>
<keyword evidence="2" id="KW-0031">Aminopeptidase</keyword>
<dbReference type="RefSeq" id="WP_138126941.1">
    <property type="nucleotide sequence ID" value="NZ_SWLG01000008.1"/>
</dbReference>
<dbReference type="Gene3D" id="2.40.30.40">
    <property type="entry name" value="Peptidase M42, domain 2"/>
    <property type="match status" value="1"/>
</dbReference>
<dbReference type="AlphaFoldDB" id="A0A5R9EZV7"/>
<reference evidence="9 10" key="1">
    <citation type="submission" date="2019-04" db="EMBL/GenBank/DDBJ databases">
        <title>Bacillus caeni sp. nov., a bacterium isolated from mangrove sediment.</title>
        <authorList>
            <person name="Huang H."/>
            <person name="Mo K."/>
            <person name="Hu Y."/>
        </authorList>
    </citation>
    <scope>NUCLEOTIDE SEQUENCE [LARGE SCALE GENOMIC DNA]</scope>
    <source>
        <strain evidence="9 10">HB172195</strain>
    </source>
</reference>
<comment type="cofactor">
    <cofactor evidence="8">
        <name>a divalent metal cation</name>
        <dbReference type="ChEBI" id="CHEBI:60240"/>
    </cofactor>
    <text evidence="8">Binds 2 divalent metal cations per subunit.</text>
</comment>
<comment type="similarity">
    <text evidence="1 6">Belongs to the peptidase M42 family.</text>
</comment>
<gene>
    <name evidence="9" type="ORF">FCL54_12505</name>
</gene>
<evidence type="ECO:0000256" key="3">
    <source>
        <dbReference type="ARBA" id="ARBA00022670"/>
    </source>
</evidence>
<dbReference type="Gene3D" id="3.40.630.10">
    <property type="entry name" value="Zn peptidases"/>
    <property type="match status" value="1"/>
</dbReference>
<protein>
    <submittedName>
        <fullName evidence="9">M42 family metallopeptidase</fullName>
    </submittedName>
</protein>
<name>A0A5R9EZV7_9BACL</name>
<evidence type="ECO:0000256" key="4">
    <source>
        <dbReference type="ARBA" id="ARBA00022723"/>
    </source>
</evidence>
<evidence type="ECO:0000256" key="5">
    <source>
        <dbReference type="ARBA" id="ARBA00022801"/>
    </source>
</evidence>
<dbReference type="GO" id="GO:0004177">
    <property type="term" value="F:aminopeptidase activity"/>
    <property type="evidence" value="ECO:0007669"/>
    <property type="project" value="UniProtKB-UniRule"/>
</dbReference>
<dbReference type="Pfam" id="PF05343">
    <property type="entry name" value="Peptidase_M42"/>
    <property type="match status" value="1"/>
</dbReference>
<evidence type="ECO:0000256" key="8">
    <source>
        <dbReference type="PIRSR" id="PIRSR001123-2"/>
    </source>
</evidence>
<feature type="binding site" evidence="8">
    <location>
        <position position="178"/>
    </location>
    <ligand>
        <name>Zn(2+)</name>
        <dbReference type="ChEBI" id="CHEBI:29105"/>
        <label>2</label>
    </ligand>
</feature>
<dbReference type="Proteomes" id="UP000308230">
    <property type="component" value="Unassembled WGS sequence"/>
</dbReference>
<evidence type="ECO:0000256" key="6">
    <source>
        <dbReference type="PIRNR" id="PIRNR001123"/>
    </source>
</evidence>
<evidence type="ECO:0000256" key="2">
    <source>
        <dbReference type="ARBA" id="ARBA00022438"/>
    </source>
</evidence>
<keyword evidence="3" id="KW-0645">Protease</keyword>
<feature type="binding site" evidence="8">
    <location>
        <position position="63"/>
    </location>
    <ligand>
        <name>Zn(2+)</name>
        <dbReference type="ChEBI" id="CHEBI:29105"/>
        <label>1</label>
    </ligand>
</feature>
<dbReference type="GO" id="GO:0046872">
    <property type="term" value="F:metal ion binding"/>
    <property type="evidence" value="ECO:0007669"/>
    <property type="project" value="UniProtKB-UniRule"/>
</dbReference>
<feature type="binding site" evidence="8">
    <location>
        <position position="211"/>
    </location>
    <ligand>
        <name>Zn(2+)</name>
        <dbReference type="ChEBI" id="CHEBI:29105"/>
        <label>2</label>
    </ligand>
</feature>
<feature type="binding site" evidence="8">
    <location>
        <position position="178"/>
    </location>
    <ligand>
        <name>Zn(2+)</name>
        <dbReference type="ChEBI" id="CHEBI:29105"/>
        <label>1</label>
    </ligand>
</feature>
<comment type="caution">
    <text evidence="9">The sequence shown here is derived from an EMBL/GenBank/DDBJ whole genome shotgun (WGS) entry which is preliminary data.</text>
</comment>
<dbReference type="PIRSF" id="PIRSF001123">
    <property type="entry name" value="PepA_GA"/>
    <property type="match status" value="1"/>
</dbReference>
<keyword evidence="5" id="KW-0378">Hydrolase</keyword>
<dbReference type="GO" id="GO:0006508">
    <property type="term" value="P:proteolysis"/>
    <property type="evidence" value="ECO:0007669"/>
    <property type="project" value="UniProtKB-KW"/>
</dbReference>
<dbReference type="OrthoDB" id="9772053at2"/>
<dbReference type="EMBL" id="SWLG01000008">
    <property type="protein sequence ID" value="TLS36777.1"/>
    <property type="molecule type" value="Genomic_DNA"/>
</dbReference>
<accession>A0A5R9EZV7</accession>
<dbReference type="SUPFAM" id="SSF101821">
    <property type="entry name" value="Aminopeptidase/glucanase lid domain"/>
    <property type="match status" value="1"/>
</dbReference>
<sequence length="356" mass="38737">MYDLLKKLCDIVGPSGFEQDVLRSILEEVKDTADEWKVDALGNLIVTRKGTNPEYPSLLLAAHTDEVGFVVKKIENNGLIRFEKVGGHDDRILLSQPVKIKTNKSIIRGVTGTLSAHYVKWDDPNRVNSHRELYIDIGVDSVEEAAELGIKPGLPISYGTELNYLAEGSNRVSGKSLDDRAGCAVMIQLLKTLNANDEHGDIHFAFTVQEEVGLRGASVVANEVNPDFALAIDTTPTSDTGDVLMTNTRKLGQGPCLKVMDKSQIAHPLITGLLEDLAANYEIPLQPEVFMGIGTDAGAIHMTGSGIVTGGISIPSRYTHAPLEVVDLKDLENTVELTRQFIFSLNSIKGKTFLDT</sequence>
<dbReference type="InterPro" id="IPR051464">
    <property type="entry name" value="Peptidase_M42_aminopept"/>
</dbReference>
<keyword evidence="4 8" id="KW-0479">Metal-binding</keyword>
<evidence type="ECO:0000313" key="10">
    <source>
        <dbReference type="Proteomes" id="UP000308230"/>
    </source>
</evidence>
<feature type="active site" description="Proton acceptor" evidence="7">
    <location>
        <position position="210"/>
    </location>
</feature>
<feature type="binding site" evidence="8">
    <location>
        <position position="233"/>
    </location>
    <ligand>
        <name>Zn(2+)</name>
        <dbReference type="ChEBI" id="CHEBI:29105"/>
        <label>1</label>
    </ligand>
</feature>
<dbReference type="PANTHER" id="PTHR32481">
    <property type="entry name" value="AMINOPEPTIDASE"/>
    <property type="match status" value="1"/>
</dbReference>
<dbReference type="PANTHER" id="PTHR32481:SF7">
    <property type="entry name" value="AMINOPEPTIDASE YHFE-RELATED"/>
    <property type="match status" value="1"/>
</dbReference>
<keyword evidence="10" id="KW-1185">Reference proteome</keyword>
<dbReference type="CDD" id="cd05656">
    <property type="entry name" value="M42_Frv"/>
    <property type="match status" value="1"/>
</dbReference>
<dbReference type="InterPro" id="IPR023367">
    <property type="entry name" value="Peptidase_M42_dom2"/>
</dbReference>
<feature type="binding site" evidence="8">
    <location>
        <position position="320"/>
    </location>
    <ligand>
        <name>Zn(2+)</name>
        <dbReference type="ChEBI" id="CHEBI:29105"/>
        <label>2</label>
    </ligand>
</feature>
<evidence type="ECO:0000256" key="1">
    <source>
        <dbReference type="ARBA" id="ARBA00006272"/>
    </source>
</evidence>
<evidence type="ECO:0000256" key="7">
    <source>
        <dbReference type="PIRSR" id="PIRSR001123-1"/>
    </source>
</evidence>
<dbReference type="SUPFAM" id="SSF53187">
    <property type="entry name" value="Zn-dependent exopeptidases"/>
    <property type="match status" value="1"/>
</dbReference>